<evidence type="ECO:0008006" key="6">
    <source>
        <dbReference type="Google" id="ProtNLM"/>
    </source>
</evidence>
<sequence length="403" mass="44232">MDGPGKSLELDLPPSCVEFCPAFPSYFLVGTYSLQLEDANAGGGDGEDGQATHARQPQNRNGSIVVFRLLDGAVTHVQTEPQPSAILDLRFNPHDGCRDICAVVSSTATVGLFRLTPGQDPPLKHLNTMGIAAMSQGEIGLSPRSEILFTSFGWHPLKPDTMAVTTSTGQVYMVHLPTFDGSWKLDPEPVITHTLETWCVTISPALALSQQSDGSQETKEVVTCRVYSGGDDSMLRYRTCSWKEASVSTPLPALQSRGHEAGVTAILPLFQQEDGCELVVTGSYDEHIRLFSVPPVGRAVNLVERSLGGGVWRLNLIDLEKSPRQDYSWRARILASCMHAGSRVVELVGTKDGGYEFRVLGRFEEHQSMNYGSDFQPGWKDQLSVVSTSFYDKLLCFWKLDME</sequence>
<keyword evidence="5" id="KW-1185">Reference proteome</keyword>
<dbReference type="Gene3D" id="2.130.10.10">
    <property type="entry name" value="YVTN repeat-like/Quinoprotein amine dehydrogenase"/>
    <property type="match status" value="1"/>
</dbReference>
<dbReference type="SUPFAM" id="SSF101908">
    <property type="entry name" value="Putative isomerase YbhE"/>
    <property type="match status" value="1"/>
</dbReference>
<evidence type="ECO:0000313" key="5">
    <source>
        <dbReference type="Proteomes" id="UP001304895"/>
    </source>
</evidence>
<dbReference type="Proteomes" id="UP001304895">
    <property type="component" value="Unassembled WGS sequence"/>
</dbReference>
<comment type="pathway">
    <text evidence="3">Protein modification.</text>
</comment>
<dbReference type="AlphaFoldDB" id="A0AAN6UP91"/>
<proteinExistence type="predicted"/>
<dbReference type="PANTHER" id="PTHR46042">
    <property type="entry name" value="DIPHTHINE METHYLTRANSFERASE"/>
    <property type="match status" value="1"/>
</dbReference>
<keyword evidence="2" id="KW-0677">Repeat</keyword>
<evidence type="ECO:0000256" key="2">
    <source>
        <dbReference type="ARBA" id="ARBA00022737"/>
    </source>
</evidence>
<protein>
    <recommendedName>
        <fullName evidence="6">Diphthine methyltransferase</fullName>
    </recommendedName>
</protein>
<reference evidence="4" key="1">
    <citation type="journal article" date="2023" name="Mol. Phylogenet. Evol.">
        <title>Genome-scale phylogeny and comparative genomics of the fungal order Sordariales.</title>
        <authorList>
            <person name="Hensen N."/>
            <person name="Bonometti L."/>
            <person name="Westerberg I."/>
            <person name="Brannstrom I.O."/>
            <person name="Guillou S."/>
            <person name="Cros-Aarteil S."/>
            <person name="Calhoun S."/>
            <person name="Haridas S."/>
            <person name="Kuo A."/>
            <person name="Mondo S."/>
            <person name="Pangilinan J."/>
            <person name="Riley R."/>
            <person name="LaButti K."/>
            <person name="Andreopoulos B."/>
            <person name="Lipzen A."/>
            <person name="Chen C."/>
            <person name="Yan M."/>
            <person name="Daum C."/>
            <person name="Ng V."/>
            <person name="Clum A."/>
            <person name="Steindorff A."/>
            <person name="Ohm R.A."/>
            <person name="Martin F."/>
            <person name="Silar P."/>
            <person name="Natvig D.O."/>
            <person name="Lalanne C."/>
            <person name="Gautier V."/>
            <person name="Ament-Velasquez S.L."/>
            <person name="Kruys A."/>
            <person name="Hutchinson M.I."/>
            <person name="Powell A.J."/>
            <person name="Barry K."/>
            <person name="Miller A.N."/>
            <person name="Grigoriev I.V."/>
            <person name="Debuchy R."/>
            <person name="Gladieux P."/>
            <person name="Hiltunen Thoren M."/>
            <person name="Johannesson H."/>
        </authorList>
    </citation>
    <scope>NUCLEOTIDE SEQUENCE</scope>
    <source>
        <strain evidence="4">CBS 123565</strain>
    </source>
</reference>
<evidence type="ECO:0000256" key="1">
    <source>
        <dbReference type="ARBA" id="ARBA00022574"/>
    </source>
</evidence>
<evidence type="ECO:0000313" key="4">
    <source>
        <dbReference type="EMBL" id="KAK4136215.1"/>
    </source>
</evidence>
<dbReference type="InterPro" id="IPR015943">
    <property type="entry name" value="WD40/YVTN_repeat-like_dom_sf"/>
</dbReference>
<dbReference type="PANTHER" id="PTHR46042:SF1">
    <property type="entry name" value="DIPHTHINE METHYLTRANSFERASE"/>
    <property type="match status" value="1"/>
</dbReference>
<dbReference type="GO" id="GO:0061685">
    <property type="term" value="F:diphthine methylesterase activity"/>
    <property type="evidence" value="ECO:0007669"/>
    <property type="project" value="TreeGrafter"/>
</dbReference>
<dbReference type="InterPro" id="IPR052415">
    <property type="entry name" value="Diphthine_MTase"/>
</dbReference>
<name>A0AAN6UP91_9PEZI</name>
<comment type="caution">
    <text evidence="4">The sequence shown here is derived from an EMBL/GenBank/DDBJ whole genome shotgun (WGS) entry which is preliminary data.</text>
</comment>
<dbReference type="EMBL" id="MU853404">
    <property type="protein sequence ID" value="KAK4136215.1"/>
    <property type="molecule type" value="Genomic_DNA"/>
</dbReference>
<accession>A0AAN6UP91</accession>
<reference evidence="4" key="2">
    <citation type="submission" date="2023-05" db="EMBL/GenBank/DDBJ databases">
        <authorList>
            <consortium name="Lawrence Berkeley National Laboratory"/>
            <person name="Steindorff A."/>
            <person name="Hensen N."/>
            <person name="Bonometti L."/>
            <person name="Westerberg I."/>
            <person name="Brannstrom I.O."/>
            <person name="Guillou S."/>
            <person name="Cros-Aarteil S."/>
            <person name="Calhoun S."/>
            <person name="Haridas S."/>
            <person name="Kuo A."/>
            <person name="Mondo S."/>
            <person name="Pangilinan J."/>
            <person name="Riley R."/>
            <person name="Labutti K."/>
            <person name="Andreopoulos B."/>
            <person name="Lipzen A."/>
            <person name="Chen C."/>
            <person name="Yanf M."/>
            <person name="Daum C."/>
            <person name="Ng V."/>
            <person name="Clum A."/>
            <person name="Ohm R."/>
            <person name="Martin F."/>
            <person name="Silar P."/>
            <person name="Natvig D."/>
            <person name="Lalanne C."/>
            <person name="Gautier V."/>
            <person name="Ament-Velasquez S.L."/>
            <person name="Kruys A."/>
            <person name="Hutchinson M.I."/>
            <person name="Powell A.J."/>
            <person name="Barry K."/>
            <person name="Miller A.N."/>
            <person name="Grigoriev I.V."/>
            <person name="Debuchy R."/>
            <person name="Gladieux P."/>
            <person name="Thoren M.H."/>
            <person name="Johannesson H."/>
        </authorList>
    </citation>
    <scope>NUCLEOTIDE SEQUENCE</scope>
    <source>
        <strain evidence="4">CBS 123565</strain>
    </source>
</reference>
<gene>
    <name evidence="4" type="ORF">BT67DRAFT_440363</name>
</gene>
<evidence type="ECO:0000256" key="3">
    <source>
        <dbReference type="ARBA" id="ARBA00043952"/>
    </source>
</evidence>
<keyword evidence="1" id="KW-0853">WD repeat</keyword>
<organism evidence="4 5">
    <name type="scientific">Trichocladium antarcticum</name>
    <dbReference type="NCBI Taxonomy" id="1450529"/>
    <lineage>
        <taxon>Eukaryota</taxon>
        <taxon>Fungi</taxon>
        <taxon>Dikarya</taxon>
        <taxon>Ascomycota</taxon>
        <taxon>Pezizomycotina</taxon>
        <taxon>Sordariomycetes</taxon>
        <taxon>Sordariomycetidae</taxon>
        <taxon>Sordariales</taxon>
        <taxon>Chaetomiaceae</taxon>
        <taxon>Trichocladium</taxon>
    </lineage>
</organism>
<dbReference type="GO" id="GO:0005737">
    <property type="term" value="C:cytoplasm"/>
    <property type="evidence" value="ECO:0007669"/>
    <property type="project" value="TreeGrafter"/>
</dbReference>
<dbReference type="GO" id="GO:0017183">
    <property type="term" value="P:protein histidyl modification to diphthamide"/>
    <property type="evidence" value="ECO:0007669"/>
    <property type="project" value="TreeGrafter"/>
</dbReference>